<dbReference type="GO" id="GO:0005886">
    <property type="term" value="C:plasma membrane"/>
    <property type="evidence" value="ECO:0007669"/>
    <property type="project" value="UniProtKB-SubCell"/>
</dbReference>
<dbReference type="InterPro" id="IPR012338">
    <property type="entry name" value="Beta-lactam/transpept-like"/>
</dbReference>
<dbReference type="Gene3D" id="3.40.710.10">
    <property type="entry name" value="DD-peptidase/beta-lactamase superfamily"/>
    <property type="match status" value="1"/>
</dbReference>
<keyword evidence="7 10" id="KW-1133">Transmembrane helix</keyword>
<keyword evidence="6" id="KW-0573">Peptidoglycan synthesis</keyword>
<evidence type="ECO:0000259" key="11">
    <source>
        <dbReference type="Pfam" id="PF00905"/>
    </source>
</evidence>
<dbReference type="InterPro" id="IPR036138">
    <property type="entry name" value="PBP_dimer_sf"/>
</dbReference>
<feature type="domain" description="Penicillin-binding protein transpeptidase" evidence="11">
    <location>
        <begin position="215"/>
        <end position="527"/>
    </location>
</feature>
<dbReference type="SUPFAM" id="SSF56601">
    <property type="entry name" value="beta-lactamase/transpeptidase-like"/>
    <property type="match status" value="1"/>
</dbReference>
<dbReference type="PANTHER" id="PTHR30627">
    <property type="entry name" value="PEPTIDOGLYCAN D,D-TRANSPEPTIDASE"/>
    <property type="match status" value="1"/>
</dbReference>
<reference evidence="13 14" key="1">
    <citation type="journal article" date="2016" name="Nat. Commun.">
        <title>Thousands of microbial genomes shed light on interconnected biogeochemical processes in an aquifer system.</title>
        <authorList>
            <person name="Anantharaman K."/>
            <person name="Brown C.T."/>
            <person name="Hug L.A."/>
            <person name="Sharon I."/>
            <person name="Castelle C.J."/>
            <person name="Probst A.J."/>
            <person name="Thomas B.C."/>
            <person name="Singh A."/>
            <person name="Wilkins M.J."/>
            <person name="Karaoz U."/>
            <person name="Brodie E.L."/>
            <person name="Williams K.H."/>
            <person name="Hubbard S.S."/>
            <person name="Banfield J.F."/>
        </authorList>
    </citation>
    <scope>NUCLEOTIDE SEQUENCE [LARGE SCALE GENOMIC DNA]</scope>
</reference>
<name>A0A1F5VJ49_9BACT</name>
<dbReference type="GO" id="GO:0071972">
    <property type="term" value="F:peptidoglycan L,D-transpeptidase activity"/>
    <property type="evidence" value="ECO:0007669"/>
    <property type="project" value="TreeGrafter"/>
</dbReference>
<protein>
    <recommendedName>
        <fullName evidence="15">Penicillin-binding protein 2</fullName>
    </recommendedName>
</protein>
<evidence type="ECO:0000256" key="8">
    <source>
        <dbReference type="ARBA" id="ARBA00023136"/>
    </source>
</evidence>
<dbReference type="SUPFAM" id="SSF56519">
    <property type="entry name" value="Penicillin binding protein dimerisation domain"/>
    <property type="match status" value="1"/>
</dbReference>
<dbReference type="Proteomes" id="UP000179251">
    <property type="component" value="Unassembled WGS sequence"/>
</dbReference>
<dbReference type="GO" id="GO:0009252">
    <property type="term" value="P:peptidoglycan biosynthetic process"/>
    <property type="evidence" value="ECO:0007669"/>
    <property type="project" value="UniProtKB-KW"/>
</dbReference>
<dbReference type="InterPro" id="IPR005311">
    <property type="entry name" value="PBP_dimer"/>
</dbReference>
<gene>
    <name evidence="13" type="ORF">A2834_03945</name>
</gene>
<dbReference type="InterPro" id="IPR050515">
    <property type="entry name" value="Beta-lactam/transpept"/>
</dbReference>
<evidence type="ECO:0000256" key="1">
    <source>
        <dbReference type="ARBA" id="ARBA00004167"/>
    </source>
</evidence>
<dbReference type="GO" id="GO:0071555">
    <property type="term" value="P:cell wall organization"/>
    <property type="evidence" value="ECO:0007669"/>
    <property type="project" value="UniProtKB-KW"/>
</dbReference>
<dbReference type="GO" id="GO:0008658">
    <property type="term" value="F:penicillin binding"/>
    <property type="evidence" value="ECO:0007669"/>
    <property type="project" value="InterPro"/>
</dbReference>
<dbReference type="Gene3D" id="3.90.1310.10">
    <property type="entry name" value="Penicillin-binding protein 2a (Domain 2)"/>
    <property type="match status" value="1"/>
</dbReference>
<evidence type="ECO:0008006" key="15">
    <source>
        <dbReference type="Google" id="ProtNLM"/>
    </source>
</evidence>
<dbReference type="EMBL" id="MFHD01000005">
    <property type="protein sequence ID" value="OGF63258.1"/>
    <property type="molecule type" value="Genomic_DNA"/>
</dbReference>
<dbReference type="AlphaFoldDB" id="A0A1F5VJ49"/>
<keyword evidence="5" id="KW-0133">Cell shape</keyword>
<sequence>MLKRNNHREIEIDEIFSDRRNAPGFHQENMEGAIENPIKKEVFLVLAGFLTLALVLFGVRTGFLQIVLGDKFYERSEANYLRIASKPSERGIIYDRDGAALAYNNENTDRKIARKYPEKGFLHVLGYLGLSKEETDDSRFLRGVSGLEAVYNDILAGVPGKKIEEVDAKGNIVGSGALEKGEAGRNILTSLSGDLEIRLAEAILSTMQERGFTGGAGVFIDVNTGEILALASLPEFDPNSLSLFIEKLLNDEGKPFLNRAISGFYPPGSVVKPALAVGALAEKIITQDQKILSTGSIILPNPYNPEQPNIFLDWKAHGLVDMRRALAVSSDVYFYTIGGGYQGQPGLGAWKIKKYLSMFGFGEPTGIDLAGEKKGHIPDPSEKQGGRDWTVGDTYHMSIGQGNMTATPLQIAVYAATIASDGVMPYPHVVRALVNRDKQPVQIFPYPAKQKIEISADIFKIIKEGMRESVQYGTAVGLSALPFEVAAKTGTAEIGGTKKVHSWSMGFFPYDAPKVAFAILMESGPRANTIGATFVAANVLSWIAETGFLNKLKNDILLTNNQ</sequence>
<comment type="subcellular location">
    <subcellularLocation>
        <location evidence="2">Cell membrane</location>
    </subcellularLocation>
    <subcellularLocation>
        <location evidence="1">Membrane</location>
        <topology evidence="1">Single-pass membrane protein</topology>
    </subcellularLocation>
</comment>
<evidence type="ECO:0000313" key="13">
    <source>
        <dbReference type="EMBL" id="OGF63258.1"/>
    </source>
</evidence>
<proteinExistence type="predicted"/>
<dbReference type="STRING" id="1798325.A2834_03945"/>
<dbReference type="PANTHER" id="PTHR30627:SF2">
    <property type="entry name" value="PEPTIDOGLYCAN D,D-TRANSPEPTIDASE MRDA"/>
    <property type="match status" value="1"/>
</dbReference>
<organism evidence="13 14">
    <name type="scientific">Candidatus Giovannonibacteria bacterium RIFCSPHIGHO2_01_FULL_45_23</name>
    <dbReference type="NCBI Taxonomy" id="1798325"/>
    <lineage>
        <taxon>Bacteria</taxon>
        <taxon>Candidatus Giovannoniibacteriota</taxon>
    </lineage>
</organism>
<evidence type="ECO:0000256" key="9">
    <source>
        <dbReference type="ARBA" id="ARBA00023316"/>
    </source>
</evidence>
<dbReference type="Pfam" id="PF03717">
    <property type="entry name" value="PBP_dimer"/>
    <property type="match status" value="1"/>
</dbReference>
<keyword evidence="4 10" id="KW-0812">Transmembrane</keyword>
<keyword evidence="9" id="KW-0961">Cell wall biogenesis/degradation</keyword>
<dbReference type="InterPro" id="IPR001460">
    <property type="entry name" value="PCN-bd_Tpept"/>
</dbReference>
<evidence type="ECO:0000256" key="7">
    <source>
        <dbReference type="ARBA" id="ARBA00022989"/>
    </source>
</evidence>
<evidence type="ECO:0000259" key="12">
    <source>
        <dbReference type="Pfam" id="PF03717"/>
    </source>
</evidence>
<evidence type="ECO:0000256" key="10">
    <source>
        <dbReference type="SAM" id="Phobius"/>
    </source>
</evidence>
<dbReference type="GO" id="GO:0008360">
    <property type="term" value="P:regulation of cell shape"/>
    <property type="evidence" value="ECO:0007669"/>
    <property type="project" value="UniProtKB-KW"/>
</dbReference>
<keyword evidence="8 10" id="KW-0472">Membrane</keyword>
<evidence type="ECO:0000256" key="6">
    <source>
        <dbReference type="ARBA" id="ARBA00022984"/>
    </source>
</evidence>
<evidence type="ECO:0000256" key="3">
    <source>
        <dbReference type="ARBA" id="ARBA00022475"/>
    </source>
</evidence>
<keyword evidence="3" id="KW-1003">Cell membrane</keyword>
<evidence type="ECO:0000256" key="4">
    <source>
        <dbReference type="ARBA" id="ARBA00022692"/>
    </source>
</evidence>
<accession>A0A1F5VJ49</accession>
<feature type="domain" description="Penicillin-binding protein dimerisation" evidence="12">
    <location>
        <begin position="108"/>
        <end position="174"/>
    </location>
</feature>
<evidence type="ECO:0000313" key="14">
    <source>
        <dbReference type="Proteomes" id="UP000179251"/>
    </source>
</evidence>
<feature type="transmembrane region" description="Helical" evidence="10">
    <location>
        <begin position="42"/>
        <end position="63"/>
    </location>
</feature>
<comment type="caution">
    <text evidence="13">The sequence shown here is derived from an EMBL/GenBank/DDBJ whole genome shotgun (WGS) entry which is preliminary data.</text>
</comment>
<evidence type="ECO:0000256" key="2">
    <source>
        <dbReference type="ARBA" id="ARBA00004236"/>
    </source>
</evidence>
<dbReference type="Pfam" id="PF00905">
    <property type="entry name" value="Transpeptidase"/>
    <property type="match status" value="1"/>
</dbReference>
<evidence type="ECO:0000256" key="5">
    <source>
        <dbReference type="ARBA" id="ARBA00022960"/>
    </source>
</evidence>